<proteinExistence type="predicted"/>
<gene>
    <name evidence="1" type="ORF">S03H2_39603</name>
</gene>
<organism evidence="1">
    <name type="scientific">marine sediment metagenome</name>
    <dbReference type="NCBI Taxonomy" id="412755"/>
    <lineage>
        <taxon>unclassified sequences</taxon>
        <taxon>metagenomes</taxon>
        <taxon>ecological metagenomes</taxon>
    </lineage>
</organism>
<dbReference type="AlphaFoldDB" id="X1FYG0"/>
<protein>
    <submittedName>
        <fullName evidence="1">Uncharacterized protein</fullName>
    </submittedName>
</protein>
<feature type="non-terminal residue" evidence="1">
    <location>
        <position position="275"/>
    </location>
</feature>
<evidence type="ECO:0000313" key="1">
    <source>
        <dbReference type="EMBL" id="GAH50017.1"/>
    </source>
</evidence>
<accession>X1FYG0</accession>
<feature type="non-terminal residue" evidence="1">
    <location>
        <position position="1"/>
    </location>
</feature>
<reference evidence="1" key="1">
    <citation type="journal article" date="2014" name="Front. Microbiol.">
        <title>High frequency of phylogenetically diverse reductive dehalogenase-homologous genes in deep subseafloor sedimentary metagenomes.</title>
        <authorList>
            <person name="Kawai M."/>
            <person name="Futagami T."/>
            <person name="Toyoda A."/>
            <person name="Takaki Y."/>
            <person name="Nishi S."/>
            <person name="Hori S."/>
            <person name="Arai W."/>
            <person name="Tsubouchi T."/>
            <person name="Morono Y."/>
            <person name="Uchiyama I."/>
            <person name="Ito T."/>
            <person name="Fujiyama A."/>
            <person name="Inagaki F."/>
            <person name="Takami H."/>
        </authorList>
    </citation>
    <scope>NUCLEOTIDE SEQUENCE</scope>
    <source>
        <strain evidence="1">Expedition CK06-06</strain>
    </source>
</reference>
<name>X1FYG0_9ZZZZ</name>
<dbReference type="EMBL" id="BARU01024501">
    <property type="protein sequence ID" value="GAH50017.1"/>
    <property type="molecule type" value="Genomic_DNA"/>
</dbReference>
<sequence>YDEELIVNILKMERDTLSTAEMRKFLLYDLETTNDVAEWFRWRGHSPAEAASLAFCLRDEESQRIRERIANEALSNYRDATFTWTQTRFYLEEAHYTSDEIDLLFTLTSMQRIPKPPKEPTARSLTAAQIGARYRDKHIDRTDAEALLRALPYQADQIALFLAGYEPEVPKVEEPKEIGRAVVGILYKRGEIDEEELRADLAKLDYEGWGLEKLVKYYEPVEPPPPKILPPRELTAATIFRLHEEGHISTDEAVARLEALRVRPEDARLVLETLH</sequence>
<comment type="caution">
    <text evidence="1">The sequence shown here is derived from an EMBL/GenBank/DDBJ whole genome shotgun (WGS) entry which is preliminary data.</text>
</comment>